<feature type="domain" description="TRASH" evidence="3">
    <location>
        <begin position="61"/>
        <end position="99"/>
    </location>
</feature>
<dbReference type="InterPro" id="IPR007029">
    <property type="entry name" value="YHS_dom"/>
</dbReference>
<dbReference type="PROSITE" id="PS51257">
    <property type="entry name" value="PROKAR_LIPOPROTEIN"/>
    <property type="match status" value="1"/>
</dbReference>
<dbReference type="InterPro" id="IPR011017">
    <property type="entry name" value="TRASH_dom"/>
</dbReference>
<evidence type="ECO:0000259" key="3">
    <source>
        <dbReference type="SMART" id="SM00746"/>
    </source>
</evidence>
<dbReference type="AlphaFoldDB" id="A0A0F6VZK5"/>
<protein>
    <recommendedName>
        <fullName evidence="3">TRASH domain-containing protein</fullName>
    </recommendedName>
</protein>
<evidence type="ECO:0000313" key="4">
    <source>
        <dbReference type="EMBL" id="AKF03662.1"/>
    </source>
</evidence>
<dbReference type="KEGG" id="samy:DB32_000811"/>
<gene>
    <name evidence="4" type="ORF">DB32_000811</name>
</gene>
<sequence>MKRTILALLAVIALAACGGSSSSTETASAEPSHHDETTTAGAEQTALVPIGEAQIGDRSTCPVSGEEFVVTESSPTVTHEGRTYYFCCPHCAERFQANPAQFLQQQGATTESTEG</sequence>
<feature type="compositionally biased region" description="Low complexity" evidence="1">
    <location>
        <begin position="20"/>
        <end position="30"/>
    </location>
</feature>
<keyword evidence="2" id="KW-0732">Signal</keyword>
<feature type="signal peptide" evidence="2">
    <location>
        <begin position="1"/>
        <end position="23"/>
    </location>
</feature>
<dbReference type="GO" id="GO:0016491">
    <property type="term" value="F:oxidoreductase activity"/>
    <property type="evidence" value="ECO:0007669"/>
    <property type="project" value="InterPro"/>
</dbReference>
<feature type="region of interest" description="Disordered" evidence="1">
    <location>
        <begin position="20"/>
        <end position="44"/>
    </location>
</feature>
<dbReference type="STRING" id="927083.DB32_000811"/>
<evidence type="ECO:0000256" key="2">
    <source>
        <dbReference type="SAM" id="SignalP"/>
    </source>
</evidence>
<accession>A0A0F6VZK5</accession>
<dbReference type="Gene3D" id="1.10.620.20">
    <property type="entry name" value="Ribonucleotide Reductase, subunit A"/>
    <property type="match status" value="1"/>
</dbReference>
<evidence type="ECO:0000313" key="5">
    <source>
        <dbReference type="Proteomes" id="UP000034883"/>
    </source>
</evidence>
<dbReference type="SMART" id="SM00746">
    <property type="entry name" value="TRASH"/>
    <property type="match status" value="1"/>
</dbReference>
<name>A0A0F6VZK5_9BACT</name>
<dbReference type="InterPro" id="IPR009078">
    <property type="entry name" value="Ferritin-like_SF"/>
</dbReference>
<dbReference type="RefSeq" id="WP_053231097.1">
    <property type="nucleotide sequence ID" value="NZ_CP011125.1"/>
</dbReference>
<dbReference type="Pfam" id="PF04945">
    <property type="entry name" value="YHS"/>
    <property type="match status" value="1"/>
</dbReference>
<proteinExistence type="predicted"/>
<dbReference type="InterPro" id="IPR012348">
    <property type="entry name" value="RNR-like"/>
</dbReference>
<dbReference type="Proteomes" id="UP000034883">
    <property type="component" value="Chromosome"/>
</dbReference>
<evidence type="ECO:0000256" key="1">
    <source>
        <dbReference type="SAM" id="MobiDB-lite"/>
    </source>
</evidence>
<reference evidence="4 5" key="1">
    <citation type="submission" date="2015-03" db="EMBL/GenBank/DDBJ databases">
        <title>Genome assembly of Sandaracinus amylolyticus DSM 53668.</title>
        <authorList>
            <person name="Sharma G."/>
            <person name="Subramanian S."/>
        </authorList>
    </citation>
    <scope>NUCLEOTIDE SEQUENCE [LARGE SCALE GENOMIC DNA]</scope>
    <source>
        <strain evidence="4 5">DSM 53668</strain>
    </source>
</reference>
<dbReference type="SUPFAM" id="SSF47240">
    <property type="entry name" value="Ferritin-like"/>
    <property type="match status" value="1"/>
</dbReference>
<feature type="chain" id="PRO_5002511590" description="TRASH domain-containing protein" evidence="2">
    <location>
        <begin position="24"/>
        <end position="115"/>
    </location>
</feature>
<keyword evidence="5" id="KW-1185">Reference proteome</keyword>
<organism evidence="4 5">
    <name type="scientific">Sandaracinus amylolyticus</name>
    <dbReference type="NCBI Taxonomy" id="927083"/>
    <lineage>
        <taxon>Bacteria</taxon>
        <taxon>Pseudomonadati</taxon>
        <taxon>Myxococcota</taxon>
        <taxon>Polyangia</taxon>
        <taxon>Polyangiales</taxon>
        <taxon>Sandaracinaceae</taxon>
        <taxon>Sandaracinus</taxon>
    </lineage>
</organism>
<dbReference type="EMBL" id="CP011125">
    <property type="protein sequence ID" value="AKF03662.1"/>
    <property type="molecule type" value="Genomic_DNA"/>
</dbReference>